<dbReference type="RefSeq" id="WP_188445358.1">
    <property type="nucleotide sequence ID" value="NZ_BMDW01000003.1"/>
</dbReference>
<dbReference type="Proteomes" id="UP000618591">
    <property type="component" value="Unassembled WGS sequence"/>
</dbReference>
<protein>
    <submittedName>
        <fullName evidence="1">Uncharacterized protein</fullName>
    </submittedName>
</protein>
<dbReference type="EMBL" id="BMDW01000003">
    <property type="protein sequence ID" value="GGA38248.1"/>
    <property type="molecule type" value="Genomic_DNA"/>
</dbReference>
<sequence>MLLSPVNPANLPDTDYYRRVIEEGFSIEAVLSLPATIGINTQLKPAWPWDWNGTEAIASSLEGNAPADSKPVYRVRVRGTEDLELYYEILQPDASADDFPVALRRQICLVRLGGDDRNDRDLRLVQGAALDRLLSDKGLRSRMASTLADHAIKDELADDAKTSLADLDKAFGARSLHRCGRCRLRRFYGQEIQPDGLWESV</sequence>
<comment type="caution">
    <text evidence="1">The sequence shown here is derived from an EMBL/GenBank/DDBJ whole genome shotgun (WGS) entry which is preliminary data.</text>
</comment>
<accession>A0ABQ1G7S8</accession>
<evidence type="ECO:0000313" key="2">
    <source>
        <dbReference type="Proteomes" id="UP000618591"/>
    </source>
</evidence>
<proteinExistence type="predicted"/>
<keyword evidence="2" id="KW-1185">Reference proteome</keyword>
<organism evidence="1 2">
    <name type="scientific">Sphingomonas psychrolutea</name>
    <dbReference type="NCBI Taxonomy" id="1259676"/>
    <lineage>
        <taxon>Bacteria</taxon>
        <taxon>Pseudomonadati</taxon>
        <taxon>Pseudomonadota</taxon>
        <taxon>Alphaproteobacteria</taxon>
        <taxon>Sphingomonadales</taxon>
        <taxon>Sphingomonadaceae</taxon>
        <taxon>Sphingomonas</taxon>
    </lineage>
</organism>
<reference evidence="2" key="1">
    <citation type="journal article" date="2019" name="Int. J. Syst. Evol. Microbiol.">
        <title>The Global Catalogue of Microorganisms (GCM) 10K type strain sequencing project: providing services to taxonomists for standard genome sequencing and annotation.</title>
        <authorList>
            <consortium name="The Broad Institute Genomics Platform"/>
            <consortium name="The Broad Institute Genome Sequencing Center for Infectious Disease"/>
            <person name="Wu L."/>
            <person name="Ma J."/>
        </authorList>
    </citation>
    <scope>NUCLEOTIDE SEQUENCE [LARGE SCALE GENOMIC DNA]</scope>
    <source>
        <strain evidence="2">CGMCC 1.10106</strain>
    </source>
</reference>
<gene>
    <name evidence="1" type="ORF">GCM10011395_05650</name>
</gene>
<evidence type="ECO:0000313" key="1">
    <source>
        <dbReference type="EMBL" id="GGA38248.1"/>
    </source>
</evidence>
<name>A0ABQ1G7S8_9SPHN</name>